<dbReference type="Pfam" id="PF00590">
    <property type="entry name" value="TP_methylase"/>
    <property type="match status" value="1"/>
</dbReference>
<feature type="non-terminal residue" evidence="7">
    <location>
        <position position="163"/>
    </location>
</feature>
<dbReference type="EMBL" id="BARV01030145">
    <property type="protein sequence ID" value="GAI38006.1"/>
    <property type="molecule type" value="Genomic_DNA"/>
</dbReference>
<dbReference type="GO" id="GO:0008168">
    <property type="term" value="F:methyltransferase activity"/>
    <property type="evidence" value="ECO:0007669"/>
    <property type="project" value="UniProtKB-KW"/>
</dbReference>
<reference evidence="7" key="1">
    <citation type="journal article" date="2014" name="Front. Microbiol.">
        <title>High frequency of phylogenetically diverse reductive dehalogenase-homologous genes in deep subseafloor sedimentary metagenomes.</title>
        <authorList>
            <person name="Kawai M."/>
            <person name="Futagami T."/>
            <person name="Toyoda A."/>
            <person name="Takaki Y."/>
            <person name="Nishi S."/>
            <person name="Hori S."/>
            <person name="Arai W."/>
            <person name="Tsubouchi T."/>
            <person name="Morono Y."/>
            <person name="Uchiyama I."/>
            <person name="Ito T."/>
            <person name="Fujiyama A."/>
            <person name="Inagaki F."/>
            <person name="Takami H."/>
        </authorList>
    </citation>
    <scope>NUCLEOTIDE SEQUENCE</scope>
    <source>
        <strain evidence="7">Expedition CK06-06</strain>
    </source>
</reference>
<keyword evidence="4" id="KW-0808">Transferase</keyword>
<feature type="domain" description="Tetrapyrrole methylase" evidence="6">
    <location>
        <begin position="3"/>
        <end position="160"/>
    </location>
</feature>
<keyword evidence="2" id="KW-0698">rRNA processing</keyword>
<dbReference type="NCBIfam" id="TIGR00096">
    <property type="entry name" value="16S rRNA (cytidine(1402)-2'-O)-methyltransferase"/>
    <property type="match status" value="1"/>
</dbReference>
<accession>X1P6D6</accession>
<protein>
    <recommendedName>
        <fullName evidence="6">Tetrapyrrole methylase domain-containing protein</fullName>
    </recommendedName>
</protein>
<dbReference type="InterPro" id="IPR008189">
    <property type="entry name" value="rRNA_ssu_MeTfrase_I"/>
</dbReference>
<evidence type="ECO:0000256" key="5">
    <source>
        <dbReference type="ARBA" id="ARBA00022691"/>
    </source>
</evidence>
<dbReference type="PANTHER" id="PTHR46111:SF1">
    <property type="entry name" value="RIBOSOMAL RNA SMALL SUBUNIT METHYLTRANSFERASE I"/>
    <property type="match status" value="1"/>
</dbReference>
<dbReference type="InterPro" id="IPR035996">
    <property type="entry name" value="4pyrrol_Methylase_sf"/>
</dbReference>
<dbReference type="InterPro" id="IPR000878">
    <property type="entry name" value="4pyrrol_Mease"/>
</dbReference>
<gene>
    <name evidence="7" type="ORF">S06H3_47929</name>
</gene>
<evidence type="ECO:0000256" key="2">
    <source>
        <dbReference type="ARBA" id="ARBA00022552"/>
    </source>
</evidence>
<dbReference type="Gene3D" id="3.40.1010.10">
    <property type="entry name" value="Cobalt-precorrin-4 Transmethylase, Domain 1"/>
    <property type="match status" value="1"/>
</dbReference>
<comment type="caution">
    <text evidence="7">The sequence shown here is derived from an EMBL/GenBank/DDBJ whole genome shotgun (WGS) entry which is preliminary data.</text>
</comment>
<dbReference type="GO" id="GO:0006364">
    <property type="term" value="P:rRNA processing"/>
    <property type="evidence" value="ECO:0007669"/>
    <property type="project" value="UniProtKB-KW"/>
</dbReference>
<keyword evidence="1" id="KW-0963">Cytoplasm</keyword>
<evidence type="ECO:0000256" key="1">
    <source>
        <dbReference type="ARBA" id="ARBA00022490"/>
    </source>
</evidence>
<dbReference type="InterPro" id="IPR014777">
    <property type="entry name" value="4pyrrole_Mease_sub1"/>
</dbReference>
<evidence type="ECO:0000259" key="6">
    <source>
        <dbReference type="Pfam" id="PF00590"/>
    </source>
</evidence>
<dbReference type="CDD" id="cd11648">
    <property type="entry name" value="RsmI"/>
    <property type="match status" value="1"/>
</dbReference>
<organism evidence="7">
    <name type="scientific">marine sediment metagenome</name>
    <dbReference type="NCBI Taxonomy" id="412755"/>
    <lineage>
        <taxon>unclassified sequences</taxon>
        <taxon>metagenomes</taxon>
        <taxon>ecological metagenomes</taxon>
    </lineage>
</organism>
<dbReference type="InterPro" id="IPR014776">
    <property type="entry name" value="4pyrrole_Mease_sub2"/>
</dbReference>
<dbReference type="AlphaFoldDB" id="X1P6D6"/>
<name>X1P6D6_9ZZZZ</name>
<dbReference type="SUPFAM" id="SSF53790">
    <property type="entry name" value="Tetrapyrrole methylase"/>
    <property type="match status" value="1"/>
</dbReference>
<dbReference type="GO" id="GO:0032259">
    <property type="term" value="P:methylation"/>
    <property type="evidence" value="ECO:0007669"/>
    <property type="project" value="UniProtKB-KW"/>
</dbReference>
<proteinExistence type="predicted"/>
<evidence type="ECO:0000313" key="7">
    <source>
        <dbReference type="EMBL" id="GAI38006.1"/>
    </source>
</evidence>
<evidence type="ECO:0000256" key="3">
    <source>
        <dbReference type="ARBA" id="ARBA00022603"/>
    </source>
</evidence>
<keyword evidence="5" id="KW-0949">S-adenosyl-L-methionine</keyword>
<keyword evidence="3" id="KW-0489">Methyltransferase</keyword>
<dbReference type="Gene3D" id="3.30.950.10">
    <property type="entry name" value="Methyltransferase, Cobalt-precorrin-4 Transmethylase, Domain 2"/>
    <property type="match status" value="1"/>
</dbReference>
<dbReference type="PANTHER" id="PTHR46111">
    <property type="entry name" value="RIBOSOMAL RNA SMALL SUBUNIT METHYLTRANSFERASE I"/>
    <property type="match status" value="1"/>
</dbReference>
<evidence type="ECO:0000256" key="4">
    <source>
        <dbReference type="ARBA" id="ARBA00022679"/>
    </source>
</evidence>
<sequence length="163" mass="17906">MATPIGNLEDISLRALRILHEVKLIAAEDTRRTKRLLITYDIKTPMTSYHERNKWTKLDYILGCLEGGDVALVSDAGMPGMSDPGYELIVAANQRGIPIVPIPGASVVITALVISGLPTEKFNYIGFLPRKANDRRRLLESVADKYGTIVALEAPHRLLAALN</sequence>